<dbReference type="EMBL" id="JANFNG010000033">
    <property type="protein sequence ID" value="MCQ4084299.1"/>
    <property type="molecule type" value="Genomic_DNA"/>
</dbReference>
<dbReference type="SUPFAM" id="SSF46689">
    <property type="entry name" value="Homeodomain-like"/>
    <property type="match status" value="1"/>
</dbReference>
<keyword evidence="4" id="KW-0479">Metal-binding</keyword>
<evidence type="ECO:0000256" key="5">
    <source>
        <dbReference type="ARBA" id="ARBA00022763"/>
    </source>
</evidence>
<evidence type="ECO:0000256" key="6">
    <source>
        <dbReference type="ARBA" id="ARBA00022833"/>
    </source>
</evidence>
<gene>
    <name evidence="13" type="ORF">NGB36_27900</name>
</gene>
<dbReference type="Gene3D" id="1.10.10.60">
    <property type="entry name" value="Homeodomain-like"/>
    <property type="match status" value="1"/>
</dbReference>
<keyword evidence="5" id="KW-0227">DNA damage</keyword>
<keyword evidence="10" id="KW-0804">Transcription</keyword>
<keyword evidence="3" id="KW-0808">Transferase</keyword>
<evidence type="ECO:0000256" key="11">
    <source>
        <dbReference type="ARBA" id="ARBA00023204"/>
    </source>
</evidence>
<keyword evidence="11" id="KW-0234">DNA repair</keyword>
<evidence type="ECO:0000256" key="8">
    <source>
        <dbReference type="ARBA" id="ARBA00023125"/>
    </source>
</evidence>
<dbReference type="InterPro" id="IPR009057">
    <property type="entry name" value="Homeodomain-like_sf"/>
</dbReference>
<evidence type="ECO:0000256" key="2">
    <source>
        <dbReference type="ARBA" id="ARBA00022603"/>
    </source>
</evidence>
<evidence type="ECO:0000259" key="12">
    <source>
        <dbReference type="PROSITE" id="PS01124"/>
    </source>
</evidence>
<evidence type="ECO:0000313" key="13">
    <source>
        <dbReference type="EMBL" id="MCQ4084299.1"/>
    </source>
</evidence>
<dbReference type="Pfam" id="PF02805">
    <property type="entry name" value="Ada_Zn_binding"/>
    <property type="match status" value="1"/>
</dbReference>
<dbReference type="PROSITE" id="PS00041">
    <property type="entry name" value="HTH_ARAC_FAMILY_1"/>
    <property type="match status" value="1"/>
</dbReference>
<evidence type="ECO:0000313" key="14">
    <source>
        <dbReference type="Proteomes" id="UP001057702"/>
    </source>
</evidence>
<keyword evidence="6" id="KW-0862">Zinc</keyword>
<dbReference type="SMART" id="SM00342">
    <property type="entry name" value="HTH_ARAC"/>
    <property type="match status" value="1"/>
</dbReference>
<keyword evidence="9" id="KW-0010">Activator</keyword>
<dbReference type="InterPro" id="IPR018060">
    <property type="entry name" value="HTH_AraC"/>
</dbReference>
<dbReference type="InterPro" id="IPR036631">
    <property type="entry name" value="MGMT_N_sf"/>
</dbReference>
<sequence length="306" mass="33670">MSPVEEKALIAAREFGDDEARWHAVLRRDRRADGAFCYSVLTTGTYSRPSCGSRHARRANTIFFPDPAAAERAGFRPCRRCRPDRAWHDAHDIHVEAVLRSCRLMEAPGPAPSLGELAAATGFSRFHFHRVFTSLTGVTPKAYAVACRADRLRQAIPRTRTITEAIYEAGFNSSGNFYALAQHLLGMTPTAFKNSGRGVRIRYACAEYELGRLLIAATPTGICSVLFGTDTETLVRRLRARFAESGLSAAEPGLDRRLAVTLRGAAPLAGSHGIPWDIRRRALGEWLRSALNESNVSWAQTPTAQC</sequence>
<proteinExistence type="predicted"/>
<feature type="domain" description="HTH araC/xylS-type" evidence="12">
    <location>
        <begin position="113"/>
        <end position="195"/>
    </location>
</feature>
<evidence type="ECO:0000256" key="10">
    <source>
        <dbReference type="ARBA" id="ARBA00023163"/>
    </source>
</evidence>
<dbReference type="Gene3D" id="3.40.10.10">
    <property type="entry name" value="DNA Methylphosphotriester Repair Domain"/>
    <property type="match status" value="1"/>
</dbReference>
<dbReference type="PROSITE" id="PS01124">
    <property type="entry name" value="HTH_ARAC_FAMILY_2"/>
    <property type="match status" value="1"/>
</dbReference>
<keyword evidence="14" id="KW-1185">Reference proteome</keyword>
<keyword evidence="8" id="KW-0238">DNA-binding</keyword>
<evidence type="ECO:0000256" key="4">
    <source>
        <dbReference type="ARBA" id="ARBA00022723"/>
    </source>
</evidence>
<dbReference type="Pfam" id="PF12833">
    <property type="entry name" value="HTH_18"/>
    <property type="match status" value="1"/>
</dbReference>
<name>A0ABT1Q2Y8_9ACTN</name>
<evidence type="ECO:0000256" key="3">
    <source>
        <dbReference type="ARBA" id="ARBA00022679"/>
    </source>
</evidence>
<dbReference type="SUPFAM" id="SSF53155">
    <property type="entry name" value="Methylated DNA-protein cysteine methyltransferase domain"/>
    <property type="match status" value="1"/>
</dbReference>
<organism evidence="13 14">
    <name type="scientific">Streptomyces humicola</name>
    <dbReference type="NCBI Taxonomy" id="2953240"/>
    <lineage>
        <taxon>Bacteria</taxon>
        <taxon>Bacillati</taxon>
        <taxon>Actinomycetota</taxon>
        <taxon>Actinomycetes</taxon>
        <taxon>Kitasatosporales</taxon>
        <taxon>Streptomycetaceae</taxon>
        <taxon>Streptomyces</taxon>
    </lineage>
</organism>
<accession>A0ABT1Q2Y8</accession>
<dbReference type="InterPro" id="IPR035451">
    <property type="entry name" value="Ada-like_dom_sf"/>
</dbReference>
<dbReference type="PANTHER" id="PTHR46796">
    <property type="entry name" value="HTH-TYPE TRANSCRIPTIONAL ACTIVATOR RHAS-RELATED"/>
    <property type="match status" value="1"/>
</dbReference>
<dbReference type="Proteomes" id="UP001057702">
    <property type="component" value="Unassembled WGS sequence"/>
</dbReference>
<keyword evidence="7" id="KW-0805">Transcription regulation</keyword>
<dbReference type="RefSeq" id="WP_255923356.1">
    <property type="nucleotide sequence ID" value="NZ_JANFNG010000033.1"/>
</dbReference>
<protein>
    <submittedName>
        <fullName evidence="13">Helix-turn-helix domain-containing protein</fullName>
    </submittedName>
</protein>
<dbReference type="PANTHER" id="PTHR46796:SF2">
    <property type="entry name" value="TRANSCRIPTIONAL REGULATORY PROTEIN"/>
    <property type="match status" value="1"/>
</dbReference>
<evidence type="ECO:0000256" key="7">
    <source>
        <dbReference type="ARBA" id="ARBA00023015"/>
    </source>
</evidence>
<reference evidence="13" key="1">
    <citation type="submission" date="2022-06" db="EMBL/GenBank/DDBJ databases">
        <title>Draft genome sequence of Streptomyces sp. RB6PN25 isolated from peat swamp forest in Thailand.</title>
        <authorList>
            <person name="Duangmal K."/>
            <person name="Klaysubun C."/>
        </authorList>
    </citation>
    <scope>NUCLEOTIDE SEQUENCE</scope>
    <source>
        <strain evidence="13">RB6PN25</strain>
    </source>
</reference>
<comment type="caution">
    <text evidence="13">The sequence shown here is derived from an EMBL/GenBank/DDBJ whole genome shotgun (WGS) entry which is preliminary data.</text>
</comment>
<comment type="cofactor">
    <cofactor evidence="1">
        <name>Zn(2+)</name>
        <dbReference type="ChEBI" id="CHEBI:29105"/>
    </cofactor>
</comment>
<dbReference type="Gene3D" id="3.30.160.70">
    <property type="entry name" value="Methylated DNA-protein cysteine methyltransferase domain"/>
    <property type="match status" value="1"/>
</dbReference>
<dbReference type="InterPro" id="IPR050204">
    <property type="entry name" value="AraC_XylS_family_regulators"/>
</dbReference>
<dbReference type="InterPro" id="IPR004026">
    <property type="entry name" value="Ada_DNA_repair_Zn-bd"/>
</dbReference>
<dbReference type="InterPro" id="IPR018062">
    <property type="entry name" value="HTH_AraC-typ_CS"/>
</dbReference>
<dbReference type="SUPFAM" id="SSF57884">
    <property type="entry name" value="Ada DNA repair protein, N-terminal domain (N-Ada 10)"/>
    <property type="match status" value="1"/>
</dbReference>
<keyword evidence="2" id="KW-0489">Methyltransferase</keyword>
<evidence type="ECO:0000256" key="1">
    <source>
        <dbReference type="ARBA" id="ARBA00001947"/>
    </source>
</evidence>
<evidence type="ECO:0000256" key="9">
    <source>
        <dbReference type="ARBA" id="ARBA00023159"/>
    </source>
</evidence>